<evidence type="ECO:0000313" key="5">
    <source>
        <dbReference type="Proteomes" id="UP001409291"/>
    </source>
</evidence>
<keyword evidence="2 4" id="KW-0012">Acyltransferase</keyword>
<sequence>MIRIAVQDDYSHLIDIWLEASIKAHHFIDSSLWINSAQKMKDIYLPSSKTWILEDESNSIKGFVSVVDDHIAALFISPAHQGQGYGSTLLQFIKTKCDQLSLNVYALNEQAIHFYQKHGFRIIEEMLDENTGATDCRMEWIKAK</sequence>
<proteinExistence type="predicted"/>
<dbReference type="RefSeq" id="WP_346582527.1">
    <property type="nucleotide sequence ID" value="NZ_JBDJLH010000001.1"/>
</dbReference>
<feature type="domain" description="N-acetyltransferase" evidence="3">
    <location>
        <begin position="1"/>
        <end position="143"/>
    </location>
</feature>
<dbReference type="EMBL" id="JBDJNQ010000011">
    <property type="protein sequence ID" value="MEN5379660.1"/>
    <property type="molecule type" value="Genomic_DNA"/>
</dbReference>
<dbReference type="PANTHER" id="PTHR43800:SF1">
    <property type="entry name" value="PEPTIDYL-LYSINE N-ACETYLTRANSFERASE YJAB"/>
    <property type="match status" value="1"/>
</dbReference>
<comment type="caution">
    <text evidence="4">The sequence shown here is derived from an EMBL/GenBank/DDBJ whole genome shotgun (WGS) entry which is preliminary data.</text>
</comment>
<name>A0ABV0BYM2_9SPHI</name>
<evidence type="ECO:0000259" key="3">
    <source>
        <dbReference type="PROSITE" id="PS51186"/>
    </source>
</evidence>
<dbReference type="PANTHER" id="PTHR43800">
    <property type="entry name" value="PEPTIDYL-LYSINE N-ACETYLTRANSFERASE YJAB"/>
    <property type="match status" value="1"/>
</dbReference>
<dbReference type="SUPFAM" id="SSF55729">
    <property type="entry name" value="Acyl-CoA N-acyltransferases (Nat)"/>
    <property type="match status" value="1"/>
</dbReference>
<organism evidence="4 5">
    <name type="scientific">Sphingobacterium kitahiroshimense</name>
    <dbReference type="NCBI Taxonomy" id="470446"/>
    <lineage>
        <taxon>Bacteria</taxon>
        <taxon>Pseudomonadati</taxon>
        <taxon>Bacteroidota</taxon>
        <taxon>Sphingobacteriia</taxon>
        <taxon>Sphingobacteriales</taxon>
        <taxon>Sphingobacteriaceae</taxon>
        <taxon>Sphingobacterium</taxon>
    </lineage>
</organism>
<dbReference type="GO" id="GO:0016746">
    <property type="term" value="F:acyltransferase activity"/>
    <property type="evidence" value="ECO:0007669"/>
    <property type="project" value="UniProtKB-KW"/>
</dbReference>
<dbReference type="CDD" id="cd04301">
    <property type="entry name" value="NAT_SF"/>
    <property type="match status" value="1"/>
</dbReference>
<dbReference type="Proteomes" id="UP001409291">
    <property type="component" value="Unassembled WGS sequence"/>
</dbReference>
<reference evidence="4 5" key="1">
    <citation type="submission" date="2024-04" db="EMBL/GenBank/DDBJ databases">
        <title>WGS of bacteria from Torrens River.</title>
        <authorList>
            <person name="Wyrsch E.R."/>
            <person name="Drigo B."/>
        </authorList>
    </citation>
    <scope>NUCLEOTIDE SEQUENCE [LARGE SCALE GENOMIC DNA]</scope>
    <source>
        <strain evidence="4 5">TWI391</strain>
    </source>
</reference>
<gene>
    <name evidence="4" type="ORF">ABE541_20495</name>
</gene>
<dbReference type="InterPro" id="IPR000182">
    <property type="entry name" value="GNAT_dom"/>
</dbReference>
<dbReference type="Pfam" id="PF13508">
    <property type="entry name" value="Acetyltransf_7"/>
    <property type="match status" value="1"/>
</dbReference>
<keyword evidence="1 4" id="KW-0808">Transferase</keyword>
<keyword evidence="5" id="KW-1185">Reference proteome</keyword>
<protein>
    <submittedName>
        <fullName evidence="4">N-acetyltransferase</fullName>
        <ecNumber evidence="4">2.3.1.-</ecNumber>
    </submittedName>
</protein>
<dbReference type="EC" id="2.3.1.-" evidence="4"/>
<dbReference type="NCBIfam" id="NF007853">
    <property type="entry name" value="PRK10562.1"/>
    <property type="match status" value="1"/>
</dbReference>
<accession>A0ABV0BYM2</accession>
<evidence type="ECO:0000256" key="2">
    <source>
        <dbReference type="ARBA" id="ARBA00023315"/>
    </source>
</evidence>
<dbReference type="PROSITE" id="PS51186">
    <property type="entry name" value="GNAT"/>
    <property type="match status" value="1"/>
</dbReference>
<evidence type="ECO:0000313" key="4">
    <source>
        <dbReference type="EMBL" id="MEN5379660.1"/>
    </source>
</evidence>
<dbReference type="InterPro" id="IPR016181">
    <property type="entry name" value="Acyl_CoA_acyltransferase"/>
</dbReference>
<evidence type="ECO:0000256" key="1">
    <source>
        <dbReference type="ARBA" id="ARBA00022679"/>
    </source>
</evidence>
<dbReference type="Gene3D" id="3.40.630.30">
    <property type="match status" value="1"/>
</dbReference>